<dbReference type="EMBL" id="JARKIF010000040">
    <property type="protein sequence ID" value="KAJ7609464.1"/>
    <property type="molecule type" value="Genomic_DNA"/>
</dbReference>
<proteinExistence type="predicted"/>
<dbReference type="AlphaFoldDB" id="A0AAD7FBP3"/>
<sequence length="473" mass="52723">MPNAASPTNAQLRTHLADIRARIGTLELELAALRASELSVSATLDSIVYPVLTLPVEMTREIFLHYAGPPIQQYPSQSSPNPLPLAAVCKLWRTVALSCSQLWPALRGQPSSDPEALLNLLQSRLGRVGKLNFHLHMSLPLYTLGDKILPILAPYFTQLQSLQLIISGPVCFPTLAGRMVPLSALKALVIDRIQDGEDQISFPPCPKLHDVWLCRLTHISLPWSQLTFLGLRGQSLGDCLNILRQTSQLMTLNVTSESDVMPPTTPLQLQHLRSLWTRTAPIIDHLILPALQDLKIEELMETVTSMVHDLVSRSGCILRKVCLQFPMSLADTEQFILPLQRLTALSLAGFHCNFSDWDPFLQQIADGKLLPDLEMFLLNDVHTHIPINSILAMLDARANPPEGTARLQSFRYSHWQPPLDDAHSHQAAEHIRKLRERGMAVELGWGPLWFRETSGVGSYTTTHLTIGNDSYFG</sequence>
<evidence type="ECO:0008006" key="3">
    <source>
        <dbReference type="Google" id="ProtNLM"/>
    </source>
</evidence>
<reference evidence="1" key="1">
    <citation type="submission" date="2023-03" db="EMBL/GenBank/DDBJ databases">
        <title>Massive genome expansion in bonnet fungi (Mycena s.s.) driven by repeated elements and novel gene families across ecological guilds.</title>
        <authorList>
            <consortium name="Lawrence Berkeley National Laboratory"/>
            <person name="Harder C.B."/>
            <person name="Miyauchi S."/>
            <person name="Viragh M."/>
            <person name="Kuo A."/>
            <person name="Thoen E."/>
            <person name="Andreopoulos B."/>
            <person name="Lu D."/>
            <person name="Skrede I."/>
            <person name="Drula E."/>
            <person name="Henrissat B."/>
            <person name="Morin E."/>
            <person name="Kohler A."/>
            <person name="Barry K."/>
            <person name="LaButti K."/>
            <person name="Morin E."/>
            <person name="Salamov A."/>
            <person name="Lipzen A."/>
            <person name="Mereny Z."/>
            <person name="Hegedus B."/>
            <person name="Baldrian P."/>
            <person name="Stursova M."/>
            <person name="Weitz H."/>
            <person name="Taylor A."/>
            <person name="Grigoriev I.V."/>
            <person name="Nagy L.G."/>
            <person name="Martin F."/>
            <person name="Kauserud H."/>
        </authorList>
    </citation>
    <scope>NUCLEOTIDE SEQUENCE</scope>
    <source>
        <strain evidence="1">9284</strain>
    </source>
</reference>
<comment type="caution">
    <text evidence="1">The sequence shown here is derived from an EMBL/GenBank/DDBJ whole genome shotgun (WGS) entry which is preliminary data.</text>
</comment>
<protein>
    <recommendedName>
        <fullName evidence="3">F-box domain-containing protein</fullName>
    </recommendedName>
</protein>
<gene>
    <name evidence="1" type="ORF">FB45DRAFT_845381</name>
</gene>
<dbReference type="Proteomes" id="UP001221142">
    <property type="component" value="Unassembled WGS sequence"/>
</dbReference>
<accession>A0AAD7FBP3</accession>
<organism evidence="1 2">
    <name type="scientific">Roridomyces roridus</name>
    <dbReference type="NCBI Taxonomy" id="1738132"/>
    <lineage>
        <taxon>Eukaryota</taxon>
        <taxon>Fungi</taxon>
        <taxon>Dikarya</taxon>
        <taxon>Basidiomycota</taxon>
        <taxon>Agaricomycotina</taxon>
        <taxon>Agaricomycetes</taxon>
        <taxon>Agaricomycetidae</taxon>
        <taxon>Agaricales</taxon>
        <taxon>Marasmiineae</taxon>
        <taxon>Mycenaceae</taxon>
        <taxon>Roridomyces</taxon>
    </lineage>
</organism>
<name>A0AAD7FBP3_9AGAR</name>
<evidence type="ECO:0000313" key="2">
    <source>
        <dbReference type="Proteomes" id="UP001221142"/>
    </source>
</evidence>
<keyword evidence="2" id="KW-1185">Reference proteome</keyword>
<evidence type="ECO:0000313" key="1">
    <source>
        <dbReference type="EMBL" id="KAJ7609464.1"/>
    </source>
</evidence>